<dbReference type="InParanoid" id="A0A2U3MXI1"/>
<feature type="domain" description="Amine oxidase" evidence="2">
    <location>
        <begin position="113"/>
        <end position="355"/>
    </location>
</feature>
<sequence length="366" mass="40779">MTQSKIVIIGAGLSGLYAAYLLELQGIKDYLVVEARDRLGGRVHSIVIDEAKSKNEAFDMGATWFWEKQQPELTHLINKFGLESFYQYEEGDLLIDRTSSREALRLQGVQTSPARRLQGGMYQLIEKIASYIPPEKILLGHQVKSLSRSNDEIDVELINQMDQSLILKSSQILLAVPPRISLNTISFHPSLPEQFTQQWQQTNTWMAAHAKYFAVYPKAFWRDQNLSGAVHGTVTPLFEIHDASSTDGFAALFGFIGAPVSARNQLSNEQLSLLCRKQLVRLFGKEANFPIKEFIHDWTLDPLTATSADEVASLISNGIPDSTPPYGDWQNSIVAISSEFSPNHQGYLAGAIESATLGIQIAIERL</sequence>
<dbReference type="Gene3D" id="3.50.50.60">
    <property type="entry name" value="FAD/NAD(P)-binding domain"/>
    <property type="match status" value="2"/>
</dbReference>
<dbReference type="GO" id="GO:0050232">
    <property type="term" value="F:putrescine oxidase activity"/>
    <property type="evidence" value="ECO:0007669"/>
    <property type="project" value="UniProtKB-EC"/>
</dbReference>
<protein>
    <submittedName>
        <fullName evidence="3">Putrescine oxidase</fullName>
        <ecNumber evidence="3">1.4.3.10</ecNumber>
    </submittedName>
</protein>
<dbReference type="OrthoDB" id="337830at2"/>
<dbReference type="SUPFAM" id="SSF51905">
    <property type="entry name" value="FAD/NAD(P)-binding domain"/>
    <property type="match status" value="1"/>
</dbReference>
<accession>A0A2U3MXI1</accession>
<dbReference type="Pfam" id="PF01593">
    <property type="entry name" value="Amino_oxidase"/>
    <property type="match status" value="2"/>
</dbReference>
<dbReference type="InterPro" id="IPR036188">
    <property type="entry name" value="FAD/NAD-bd_sf"/>
</dbReference>
<dbReference type="SUPFAM" id="SSF54373">
    <property type="entry name" value="FAD-linked reductases, C-terminal domain"/>
    <property type="match status" value="1"/>
</dbReference>
<dbReference type="InterPro" id="IPR050703">
    <property type="entry name" value="Flavin_MAO"/>
</dbReference>
<keyword evidence="3" id="KW-0560">Oxidoreductase</keyword>
<feature type="domain" description="Amine oxidase" evidence="2">
    <location>
        <begin position="13"/>
        <end position="91"/>
    </location>
</feature>
<dbReference type="EC" id="1.4.3.10" evidence="3"/>
<evidence type="ECO:0000259" key="2">
    <source>
        <dbReference type="Pfam" id="PF01593"/>
    </source>
</evidence>
<organism evidence="3 4">
    <name type="scientific">Acinetobacter stercoris</name>
    <dbReference type="NCBI Taxonomy" id="2126983"/>
    <lineage>
        <taxon>Bacteria</taxon>
        <taxon>Pseudomonadati</taxon>
        <taxon>Pseudomonadota</taxon>
        <taxon>Gammaproteobacteria</taxon>
        <taxon>Moraxellales</taxon>
        <taxon>Moraxellaceae</taxon>
        <taxon>Acinetobacter</taxon>
    </lineage>
</organism>
<keyword evidence="4" id="KW-1185">Reference proteome</keyword>
<dbReference type="InterPro" id="IPR002937">
    <property type="entry name" value="Amino_oxidase"/>
</dbReference>
<evidence type="ECO:0000256" key="1">
    <source>
        <dbReference type="ARBA" id="ARBA00005995"/>
    </source>
</evidence>
<dbReference type="GeneID" id="84208764"/>
<gene>
    <name evidence="3" type="primary">puo_2</name>
    <name evidence="3" type="ORF">KPC_1187</name>
</gene>
<dbReference type="PANTHER" id="PTHR43563">
    <property type="entry name" value="AMINE OXIDASE"/>
    <property type="match status" value="1"/>
</dbReference>
<dbReference type="AlphaFoldDB" id="A0A2U3MXI1"/>
<proteinExistence type="inferred from homology"/>
<dbReference type="RefSeq" id="WP_004859504.1">
    <property type="nucleotide sequence ID" value="NZ_OOGT01000037.1"/>
</dbReference>
<evidence type="ECO:0000313" key="4">
    <source>
        <dbReference type="Proteomes" id="UP000245974"/>
    </source>
</evidence>
<name>A0A2U3MXI1_9GAMM</name>
<reference evidence="4" key="1">
    <citation type="submission" date="2018-03" db="EMBL/GenBank/DDBJ databases">
        <authorList>
            <person name="Blom J."/>
        </authorList>
    </citation>
    <scope>NUCLEOTIDE SEQUENCE [LARGE SCALE GENOMIC DNA]</scope>
    <source>
        <strain evidence="4">KPC-SM-21</strain>
    </source>
</reference>
<dbReference type="Proteomes" id="UP000245974">
    <property type="component" value="Unassembled WGS sequence"/>
</dbReference>
<comment type="similarity">
    <text evidence="1">Belongs to the flavin monoamine oxidase family.</text>
</comment>
<dbReference type="EMBL" id="OOGT01000037">
    <property type="protein sequence ID" value="SPL70009.1"/>
    <property type="molecule type" value="Genomic_DNA"/>
</dbReference>
<evidence type="ECO:0000313" key="3">
    <source>
        <dbReference type="EMBL" id="SPL70009.1"/>
    </source>
</evidence>
<dbReference type="PANTHER" id="PTHR43563:SF1">
    <property type="entry name" value="AMINE OXIDASE [FLAVIN-CONTAINING] B"/>
    <property type="match status" value="1"/>
</dbReference>